<protein>
    <submittedName>
        <fullName evidence="10">Acyl-ACP thioesterase</fullName>
    </submittedName>
</protein>
<reference evidence="10" key="1">
    <citation type="journal article" date="2020" name="J. ISSAAS">
        <title>Lactobacilli and other gastrointestinal microbiota of Peromyscus leucopus, reservoir host for agents of Lyme disease and other zoonoses in North America.</title>
        <authorList>
            <person name="Milovic A."/>
            <person name="Bassam K."/>
            <person name="Shao H."/>
            <person name="Chatzistamou I."/>
            <person name="Tufts D.M."/>
            <person name="Diuk-Wasser M."/>
            <person name="Barbour A.G."/>
        </authorList>
    </citation>
    <scope>NUCLEOTIDE SEQUENCE</scope>
    <source>
        <strain evidence="10">LL90</strain>
    </source>
</reference>
<dbReference type="Pfam" id="PF01643">
    <property type="entry name" value="Acyl-ACP_TE"/>
    <property type="match status" value="1"/>
</dbReference>
<evidence type="ECO:0000256" key="2">
    <source>
        <dbReference type="ARBA" id="ARBA00022516"/>
    </source>
</evidence>
<dbReference type="InterPro" id="IPR049427">
    <property type="entry name" value="Acyl-ACP_TE_C"/>
</dbReference>
<keyword evidence="5" id="KW-0809">Transit peptide</keyword>
<dbReference type="SUPFAM" id="SSF54637">
    <property type="entry name" value="Thioesterase/thiol ester dehydrase-isomerase"/>
    <property type="match status" value="2"/>
</dbReference>
<evidence type="ECO:0000256" key="5">
    <source>
        <dbReference type="ARBA" id="ARBA00022946"/>
    </source>
</evidence>
<dbReference type="GO" id="GO:0000036">
    <property type="term" value="F:acyl carrier activity"/>
    <property type="evidence" value="ECO:0007669"/>
    <property type="project" value="TreeGrafter"/>
</dbReference>
<dbReference type="PANTHER" id="PTHR31727:SF6">
    <property type="entry name" value="OLEOYL-ACYL CARRIER PROTEIN THIOESTERASE 1, CHLOROPLASTIC"/>
    <property type="match status" value="1"/>
</dbReference>
<keyword evidence="4" id="KW-0276">Fatty acid metabolism</keyword>
<dbReference type="Pfam" id="PF20791">
    <property type="entry name" value="Acyl-ACP_TE_C"/>
    <property type="match status" value="1"/>
</dbReference>
<keyword evidence="7" id="KW-0275">Fatty acid biosynthesis</keyword>
<evidence type="ECO:0000256" key="4">
    <source>
        <dbReference type="ARBA" id="ARBA00022832"/>
    </source>
</evidence>
<keyword evidence="3" id="KW-0378">Hydrolase</keyword>
<gene>
    <name evidence="10" type="ORF">PlAlph_4810</name>
</gene>
<evidence type="ECO:0000256" key="1">
    <source>
        <dbReference type="ARBA" id="ARBA00006500"/>
    </source>
</evidence>
<dbReference type="EMBL" id="MN990731">
    <property type="protein sequence ID" value="QIM10589.1"/>
    <property type="molecule type" value="Genomic_DNA"/>
</dbReference>
<dbReference type="CDD" id="cd00586">
    <property type="entry name" value="4HBT"/>
    <property type="match status" value="1"/>
</dbReference>
<evidence type="ECO:0000259" key="8">
    <source>
        <dbReference type="Pfam" id="PF01643"/>
    </source>
</evidence>
<evidence type="ECO:0000256" key="3">
    <source>
        <dbReference type="ARBA" id="ARBA00022801"/>
    </source>
</evidence>
<dbReference type="AlphaFoldDB" id="A0A6G8F2S4"/>
<sequence length="243" mass="27970">MQISKIVKDYLIRSYECDRNGTLRIVALMNIFQDVADSHASQLGIGMEHCLKHGLAWIGSNYHIKIERMPAWHEKISVASWPAAEKKIGAVRDFEVRDEKQNVIIRASSQWVLIDFAKKRPVALRDNIPDYQIISERALDTDFPKIDTPERADFVKTFNVRYDDIDVNGHVNNAIYPLWATESTDVDFRLNHSPQEIEISFKKESLYGETIKAVSQISNNMSLHSLTATDDNREVARLRIVWN</sequence>
<organism evidence="10">
    <name type="scientific">uncultured Alphaproteobacteria bacterium</name>
    <dbReference type="NCBI Taxonomy" id="91750"/>
    <lineage>
        <taxon>Bacteria</taxon>
        <taxon>Pseudomonadati</taxon>
        <taxon>Pseudomonadota</taxon>
        <taxon>Alphaproteobacteria</taxon>
        <taxon>environmental samples</taxon>
    </lineage>
</organism>
<feature type="domain" description="Acyl-ACP thioesterase-like C-terminal" evidence="9">
    <location>
        <begin position="150"/>
        <end position="242"/>
    </location>
</feature>
<dbReference type="Gene3D" id="3.10.129.10">
    <property type="entry name" value="Hotdog Thioesterase"/>
    <property type="match status" value="1"/>
</dbReference>
<dbReference type="InterPro" id="IPR045023">
    <property type="entry name" value="FATA/B"/>
</dbReference>
<evidence type="ECO:0000313" key="10">
    <source>
        <dbReference type="EMBL" id="QIM10589.1"/>
    </source>
</evidence>
<keyword evidence="6" id="KW-0443">Lipid metabolism</keyword>
<name>A0A6G8F2S4_9PROT</name>
<dbReference type="GO" id="GO:0016297">
    <property type="term" value="F:fatty acyl-[ACP] hydrolase activity"/>
    <property type="evidence" value="ECO:0007669"/>
    <property type="project" value="InterPro"/>
</dbReference>
<comment type="similarity">
    <text evidence="1">Belongs to the acyl-ACP thioesterase family.</text>
</comment>
<evidence type="ECO:0000256" key="6">
    <source>
        <dbReference type="ARBA" id="ARBA00023098"/>
    </source>
</evidence>
<accession>A0A6G8F2S4</accession>
<dbReference type="PANTHER" id="PTHR31727">
    <property type="entry name" value="OLEOYL-ACYL CARRIER PROTEIN THIOESTERASE 1, CHLOROPLASTIC"/>
    <property type="match status" value="1"/>
</dbReference>
<dbReference type="InterPro" id="IPR002864">
    <property type="entry name" value="Acyl-ACP_thioesterase_NHD"/>
</dbReference>
<proteinExistence type="inferred from homology"/>
<evidence type="ECO:0000259" key="9">
    <source>
        <dbReference type="Pfam" id="PF20791"/>
    </source>
</evidence>
<dbReference type="InterPro" id="IPR029069">
    <property type="entry name" value="HotDog_dom_sf"/>
</dbReference>
<evidence type="ECO:0000256" key="7">
    <source>
        <dbReference type="ARBA" id="ARBA00023160"/>
    </source>
</evidence>
<feature type="domain" description="Acyl-ACP thioesterase N-terminal hotdog" evidence="8">
    <location>
        <begin position="8"/>
        <end position="128"/>
    </location>
</feature>
<keyword evidence="2" id="KW-0444">Lipid biosynthesis</keyword>